<evidence type="ECO:0000313" key="2">
    <source>
        <dbReference type="EMBL" id="TKB98795.1"/>
    </source>
</evidence>
<organism evidence="2 3">
    <name type="scientific">Pedobacter cryophilus</name>
    <dbReference type="NCBI Taxonomy" id="2571271"/>
    <lineage>
        <taxon>Bacteria</taxon>
        <taxon>Pseudomonadati</taxon>
        <taxon>Bacteroidota</taxon>
        <taxon>Sphingobacteriia</taxon>
        <taxon>Sphingobacteriales</taxon>
        <taxon>Sphingobacteriaceae</taxon>
        <taxon>Pedobacter</taxon>
    </lineage>
</organism>
<sequence>MYQKFKQYFEISKREFKGMMVFIVILVIVYASPYVYEKLTFEPVKITIETLKPKIVEIESFKQESSYGDQNLNEAEEVNKGILFNFNPNNLPLEDWVKLGLSDKQARSIKNYEAKGGKFRTVADVKKMYAISNKQFLKLEPYIQIPQENKFSSSFSEPSKPNVFPSKELSKVVIDINTADSVLLTSIKGIGPAFAARIIKYRTRLGGFHSKEQLKEVYGIDSTKYDQITNQTKVESIALNQIKINECTFDELKLFPYLSYKQMNALIAYRKQHGVYKSIDDLNKIAILNPEIIQKIKPYLSF</sequence>
<dbReference type="InterPro" id="IPR051675">
    <property type="entry name" value="Endo/Exo/Phosphatase_dom_1"/>
</dbReference>
<keyword evidence="1" id="KW-0472">Membrane</keyword>
<dbReference type="GO" id="GO:0015628">
    <property type="term" value="P:protein secretion by the type II secretion system"/>
    <property type="evidence" value="ECO:0007669"/>
    <property type="project" value="TreeGrafter"/>
</dbReference>
<evidence type="ECO:0008006" key="4">
    <source>
        <dbReference type="Google" id="ProtNLM"/>
    </source>
</evidence>
<dbReference type="Pfam" id="PF12836">
    <property type="entry name" value="HHH_3"/>
    <property type="match status" value="2"/>
</dbReference>
<keyword evidence="1" id="KW-0812">Transmembrane</keyword>
<dbReference type="SUPFAM" id="SSF47781">
    <property type="entry name" value="RuvA domain 2-like"/>
    <property type="match status" value="3"/>
</dbReference>
<dbReference type="AlphaFoldDB" id="A0A4U1C175"/>
<accession>A0A4U1C175</accession>
<keyword evidence="1" id="KW-1133">Transmembrane helix</keyword>
<dbReference type="GO" id="GO:0015627">
    <property type="term" value="C:type II protein secretion system complex"/>
    <property type="evidence" value="ECO:0007669"/>
    <property type="project" value="TreeGrafter"/>
</dbReference>
<dbReference type="EMBL" id="SWBP01000002">
    <property type="protein sequence ID" value="TKB98795.1"/>
    <property type="molecule type" value="Genomic_DNA"/>
</dbReference>
<dbReference type="Gene3D" id="1.10.150.280">
    <property type="entry name" value="AF1531-like domain"/>
    <property type="match status" value="2"/>
</dbReference>
<evidence type="ECO:0000313" key="3">
    <source>
        <dbReference type="Proteomes" id="UP000308181"/>
    </source>
</evidence>
<dbReference type="PANTHER" id="PTHR21180">
    <property type="entry name" value="ENDONUCLEASE/EXONUCLEASE/PHOSPHATASE FAMILY DOMAIN-CONTAINING PROTEIN 1"/>
    <property type="match status" value="1"/>
</dbReference>
<dbReference type="InterPro" id="IPR010994">
    <property type="entry name" value="RuvA_2-like"/>
</dbReference>
<reference evidence="2 3" key="1">
    <citation type="submission" date="2019-04" db="EMBL/GenBank/DDBJ databases">
        <title>Pedobacter sp. AR-3-17 sp. nov., isolated from Arctic soil.</title>
        <authorList>
            <person name="Dahal R.H."/>
            <person name="Kim D.-U."/>
        </authorList>
    </citation>
    <scope>NUCLEOTIDE SEQUENCE [LARGE SCALE GENOMIC DNA]</scope>
    <source>
        <strain evidence="2 3">AR-3-17</strain>
    </source>
</reference>
<comment type="caution">
    <text evidence="2">The sequence shown here is derived from an EMBL/GenBank/DDBJ whole genome shotgun (WGS) entry which is preliminary data.</text>
</comment>
<dbReference type="OrthoDB" id="981124at2"/>
<dbReference type="Proteomes" id="UP000308181">
    <property type="component" value="Unassembled WGS sequence"/>
</dbReference>
<name>A0A4U1C175_9SPHI</name>
<gene>
    <name evidence="2" type="ORF">FA046_06665</name>
</gene>
<keyword evidence="3" id="KW-1185">Reference proteome</keyword>
<proteinExistence type="predicted"/>
<protein>
    <recommendedName>
        <fullName evidence="4">Helix-hairpin-helix domain-containing protein</fullName>
    </recommendedName>
</protein>
<feature type="transmembrane region" description="Helical" evidence="1">
    <location>
        <begin position="20"/>
        <end position="36"/>
    </location>
</feature>
<dbReference type="PANTHER" id="PTHR21180:SF32">
    <property type="entry name" value="ENDONUCLEASE_EXONUCLEASE_PHOSPHATASE FAMILY DOMAIN-CONTAINING PROTEIN 1"/>
    <property type="match status" value="1"/>
</dbReference>
<evidence type="ECO:0000256" key="1">
    <source>
        <dbReference type="SAM" id="Phobius"/>
    </source>
</evidence>